<evidence type="ECO:0000256" key="3">
    <source>
        <dbReference type="ARBA" id="ARBA00022475"/>
    </source>
</evidence>
<dbReference type="InterPro" id="IPR045276">
    <property type="entry name" value="YbiO_bact"/>
</dbReference>
<keyword evidence="3" id="KW-1003">Cell membrane</keyword>
<reference evidence="11" key="1">
    <citation type="submission" date="2021-01" db="EMBL/GenBank/DDBJ databases">
        <title>Whole genome shotgun sequence of Catellatospora methionotrophica NBRC 14553.</title>
        <authorList>
            <person name="Komaki H."/>
            <person name="Tamura T."/>
        </authorList>
    </citation>
    <scope>NUCLEOTIDE SEQUENCE</scope>
    <source>
        <strain evidence="11">NBRC 14553</strain>
    </source>
</reference>
<dbReference type="Gene3D" id="1.10.287.1260">
    <property type="match status" value="1"/>
</dbReference>
<dbReference type="AlphaFoldDB" id="A0A8J3PG05"/>
<dbReference type="EMBL" id="BONJ01000007">
    <property type="protein sequence ID" value="GIG13781.1"/>
    <property type="molecule type" value="Genomic_DNA"/>
</dbReference>
<dbReference type="SUPFAM" id="SSF82689">
    <property type="entry name" value="Mechanosensitive channel protein MscS (YggB), C-terminal domain"/>
    <property type="match status" value="1"/>
</dbReference>
<dbReference type="InterPro" id="IPR049278">
    <property type="entry name" value="MS_channel_C"/>
</dbReference>
<feature type="domain" description="Mechanosensitive ion channel transmembrane helices 2/3" evidence="10">
    <location>
        <begin position="116"/>
        <end position="155"/>
    </location>
</feature>
<dbReference type="PANTHER" id="PTHR30460">
    <property type="entry name" value="MODERATE CONDUCTANCE MECHANOSENSITIVE CHANNEL YBIO"/>
    <property type="match status" value="1"/>
</dbReference>
<evidence type="ECO:0000259" key="8">
    <source>
        <dbReference type="Pfam" id="PF00924"/>
    </source>
</evidence>
<evidence type="ECO:0000256" key="4">
    <source>
        <dbReference type="ARBA" id="ARBA00022692"/>
    </source>
</evidence>
<dbReference type="InterPro" id="IPR023408">
    <property type="entry name" value="MscS_beta-dom_sf"/>
</dbReference>
<evidence type="ECO:0000256" key="2">
    <source>
        <dbReference type="ARBA" id="ARBA00008017"/>
    </source>
</evidence>
<gene>
    <name evidence="11" type="ORF">Cme02nite_21130</name>
</gene>
<dbReference type="GO" id="GO:0008381">
    <property type="term" value="F:mechanosensitive monoatomic ion channel activity"/>
    <property type="evidence" value="ECO:0007669"/>
    <property type="project" value="InterPro"/>
</dbReference>
<dbReference type="InterPro" id="IPR049142">
    <property type="entry name" value="MS_channel_1st"/>
</dbReference>
<dbReference type="SUPFAM" id="SSF50182">
    <property type="entry name" value="Sm-like ribonucleoproteins"/>
    <property type="match status" value="1"/>
</dbReference>
<protein>
    <submittedName>
        <fullName evidence="11">Mechanosensitive ion channel protein MscS</fullName>
    </submittedName>
</protein>
<keyword evidence="12" id="KW-1185">Reference proteome</keyword>
<dbReference type="Pfam" id="PF00924">
    <property type="entry name" value="MS_channel_2nd"/>
    <property type="match status" value="1"/>
</dbReference>
<dbReference type="InterPro" id="IPR006685">
    <property type="entry name" value="MscS_channel_2nd"/>
</dbReference>
<dbReference type="InterPro" id="IPR011066">
    <property type="entry name" value="MscS_channel_C_sf"/>
</dbReference>
<feature type="transmembrane region" description="Helical" evidence="7">
    <location>
        <begin position="136"/>
        <end position="158"/>
    </location>
</feature>
<dbReference type="SUPFAM" id="SSF82861">
    <property type="entry name" value="Mechanosensitive channel protein MscS (YggB), transmembrane region"/>
    <property type="match status" value="1"/>
</dbReference>
<keyword evidence="6 7" id="KW-0472">Membrane</keyword>
<dbReference type="RefSeq" id="WP_166383091.1">
    <property type="nucleotide sequence ID" value="NZ_BAAATT010000014.1"/>
</dbReference>
<evidence type="ECO:0000313" key="12">
    <source>
        <dbReference type="Proteomes" id="UP000660339"/>
    </source>
</evidence>
<comment type="caution">
    <text evidence="11">The sequence shown here is derived from an EMBL/GenBank/DDBJ whole genome shotgun (WGS) entry which is preliminary data.</text>
</comment>
<accession>A0A8J3PG05</accession>
<feature type="transmembrane region" description="Helical" evidence="7">
    <location>
        <begin position="38"/>
        <end position="61"/>
    </location>
</feature>
<organism evidence="11 12">
    <name type="scientific">Catellatospora methionotrophica</name>
    <dbReference type="NCBI Taxonomy" id="121620"/>
    <lineage>
        <taxon>Bacteria</taxon>
        <taxon>Bacillati</taxon>
        <taxon>Actinomycetota</taxon>
        <taxon>Actinomycetes</taxon>
        <taxon>Micromonosporales</taxon>
        <taxon>Micromonosporaceae</taxon>
        <taxon>Catellatospora</taxon>
    </lineage>
</organism>
<keyword evidence="4 7" id="KW-0812">Transmembrane</keyword>
<evidence type="ECO:0000256" key="7">
    <source>
        <dbReference type="SAM" id="Phobius"/>
    </source>
</evidence>
<dbReference type="FunFam" id="1.10.287.1260:FF:000005">
    <property type="entry name" value="Mechanosensitive ion channel family protein"/>
    <property type="match status" value="1"/>
</dbReference>
<dbReference type="Gene3D" id="3.30.70.100">
    <property type="match status" value="1"/>
</dbReference>
<feature type="domain" description="Mechanosensitive ion channel MscS C-terminal" evidence="9">
    <location>
        <begin position="237"/>
        <end position="312"/>
    </location>
</feature>
<dbReference type="Pfam" id="PF21088">
    <property type="entry name" value="MS_channel_1st"/>
    <property type="match status" value="1"/>
</dbReference>
<dbReference type="Proteomes" id="UP000660339">
    <property type="component" value="Unassembled WGS sequence"/>
</dbReference>
<evidence type="ECO:0000256" key="5">
    <source>
        <dbReference type="ARBA" id="ARBA00022989"/>
    </source>
</evidence>
<dbReference type="GO" id="GO:0005886">
    <property type="term" value="C:plasma membrane"/>
    <property type="evidence" value="ECO:0007669"/>
    <property type="project" value="UniProtKB-SubCell"/>
</dbReference>
<dbReference type="Pfam" id="PF21082">
    <property type="entry name" value="MS_channel_3rd"/>
    <property type="match status" value="1"/>
</dbReference>
<dbReference type="InterPro" id="IPR011014">
    <property type="entry name" value="MscS_channel_TM-2"/>
</dbReference>
<evidence type="ECO:0000313" key="11">
    <source>
        <dbReference type="EMBL" id="GIG13781.1"/>
    </source>
</evidence>
<evidence type="ECO:0000256" key="6">
    <source>
        <dbReference type="ARBA" id="ARBA00023136"/>
    </source>
</evidence>
<comment type="similarity">
    <text evidence="2">Belongs to the MscS (TC 1.A.23) family.</text>
</comment>
<dbReference type="PANTHER" id="PTHR30460:SF0">
    <property type="entry name" value="MODERATE CONDUCTANCE MECHANOSENSITIVE CHANNEL YBIO"/>
    <property type="match status" value="1"/>
</dbReference>
<feature type="transmembrane region" description="Helical" evidence="7">
    <location>
        <begin position="110"/>
        <end position="130"/>
    </location>
</feature>
<name>A0A8J3PG05_9ACTN</name>
<dbReference type="InterPro" id="IPR010920">
    <property type="entry name" value="LSM_dom_sf"/>
</dbReference>
<keyword evidence="5 7" id="KW-1133">Transmembrane helix</keyword>
<proteinExistence type="inferred from homology"/>
<dbReference type="Gene3D" id="2.30.30.60">
    <property type="match status" value="1"/>
</dbReference>
<feature type="domain" description="Mechanosensitive ion channel MscS" evidence="8">
    <location>
        <begin position="157"/>
        <end position="218"/>
    </location>
</feature>
<sequence>MPLSLLAPDPATPCTDTDQICQWLYNVTDSAWLADGGYYLLIKPIRIIVIIVVALIARSLLNHTINKIVARTAQGKVPTMLRPIRVPVAVLNSGSMFPERRRQRAEAIGSVLKSMVTVGVFSVAFLIVLSEFDVNVGPLIASLGIVGVALGFGAQSLVKDLIAGLFMLLEDQYGVGDVIDTGEAVGVVESVGLRTVTIRDGRGVIWYVRNGEIIRIGNKSQGWATVMIDVPIGFVGVEDATAVLRQAVDAFANDPEWSADFVEPPQVLGVENISVDGAVIRTVCKTSADRQWDLQREMRRRLTEALEASGIAAQMQAARAMRTAVPADEPTAP</sequence>
<comment type="subcellular location">
    <subcellularLocation>
        <location evidence="1">Cell membrane</location>
        <topology evidence="1">Multi-pass membrane protein</topology>
    </subcellularLocation>
</comment>
<evidence type="ECO:0000259" key="9">
    <source>
        <dbReference type="Pfam" id="PF21082"/>
    </source>
</evidence>
<evidence type="ECO:0000256" key="1">
    <source>
        <dbReference type="ARBA" id="ARBA00004651"/>
    </source>
</evidence>
<evidence type="ECO:0000259" key="10">
    <source>
        <dbReference type="Pfam" id="PF21088"/>
    </source>
</evidence>